<evidence type="ECO:0000313" key="3">
    <source>
        <dbReference type="EMBL" id="RAO70520.1"/>
    </source>
</evidence>
<dbReference type="OrthoDB" id="5561043at2759"/>
<comment type="caution">
    <text evidence="3">The sequence shown here is derived from an EMBL/GenBank/DDBJ whole genome shotgun (WGS) entry which is preliminary data.</text>
</comment>
<evidence type="ECO:0000313" key="4">
    <source>
        <dbReference type="Proteomes" id="UP000249363"/>
    </source>
</evidence>
<dbReference type="GO" id="GO:0004497">
    <property type="term" value="F:monooxygenase activity"/>
    <property type="evidence" value="ECO:0007669"/>
    <property type="project" value="InterPro"/>
</dbReference>
<dbReference type="Proteomes" id="UP000249363">
    <property type="component" value="Unassembled WGS sequence"/>
</dbReference>
<dbReference type="Pfam" id="PF00296">
    <property type="entry name" value="Bac_luciferase"/>
    <property type="match status" value="1"/>
</dbReference>
<protein>
    <recommendedName>
        <fullName evidence="2">Luciferase-like domain-containing protein</fullName>
    </recommendedName>
</protein>
<dbReference type="InterPro" id="IPR036661">
    <property type="entry name" value="Luciferase-like_sf"/>
</dbReference>
<dbReference type="RefSeq" id="XP_040735036.1">
    <property type="nucleotide sequence ID" value="XM_040879129.1"/>
</dbReference>
<dbReference type="GeneID" id="63795748"/>
<evidence type="ECO:0000256" key="1">
    <source>
        <dbReference type="ARBA" id="ARBA00033748"/>
    </source>
</evidence>
<keyword evidence="4" id="KW-1185">Reference proteome</keyword>
<dbReference type="InterPro" id="IPR016215">
    <property type="entry name" value="NTA_MOA"/>
</dbReference>
<dbReference type="STRING" id="1196081.A0A364L3Y1"/>
<dbReference type="PANTHER" id="PTHR30011">
    <property type="entry name" value="ALKANESULFONATE MONOOXYGENASE-RELATED"/>
    <property type="match status" value="1"/>
</dbReference>
<dbReference type="PIRSF" id="PIRSF000337">
    <property type="entry name" value="NTA_MOA"/>
    <property type="match status" value="1"/>
</dbReference>
<comment type="similarity">
    <text evidence="1">Belongs to the NtaA/SnaA/DszA monooxygenase family.</text>
</comment>
<dbReference type="NCBIfam" id="TIGR03860">
    <property type="entry name" value="FMN_nitrolo"/>
    <property type="match status" value="1"/>
</dbReference>
<reference evidence="3 4" key="1">
    <citation type="journal article" date="2017" name="Biotechnol. Biofuels">
        <title>Differential beta-glucosidase expression as a function of carbon source availability in Talaromyces amestolkiae: a genomic and proteomic approach.</title>
        <authorList>
            <person name="de Eugenio L.I."/>
            <person name="Mendez-Liter J.A."/>
            <person name="Nieto-Dominguez M."/>
            <person name="Alonso L."/>
            <person name="Gil-Munoz J."/>
            <person name="Barriuso J."/>
            <person name="Prieto A."/>
            <person name="Martinez M.J."/>
        </authorList>
    </citation>
    <scope>NUCLEOTIDE SEQUENCE [LARGE SCALE GENOMIC DNA]</scope>
    <source>
        <strain evidence="3 4">CIB</strain>
    </source>
</reference>
<dbReference type="GO" id="GO:0016705">
    <property type="term" value="F:oxidoreductase activity, acting on paired donors, with incorporation or reduction of molecular oxygen"/>
    <property type="evidence" value="ECO:0007669"/>
    <property type="project" value="InterPro"/>
</dbReference>
<name>A0A364L3Y1_TALAM</name>
<dbReference type="PANTHER" id="PTHR30011:SF41">
    <property type="entry name" value="XENOBIOTIC COMPOUND MONOOXYGENASE, DSZA FAMILY (AFU_ORTHOLOGUE AFUA_3G15040)"/>
    <property type="match status" value="1"/>
</dbReference>
<gene>
    <name evidence="3" type="ORF">BHQ10_006532</name>
</gene>
<dbReference type="EMBL" id="MIKG01000012">
    <property type="protein sequence ID" value="RAO70520.1"/>
    <property type="molecule type" value="Genomic_DNA"/>
</dbReference>
<organism evidence="3 4">
    <name type="scientific">Talaromyces amestolkiae</name>
    <dbReference type="NCBI Taxonomy" id="1196081"/>
    <lineage>
        <taxon>Eukaryota</taxon>
        <taxon>Fungi</taxon>
        <taxon>Dikarya</taxon>
        <taxon>Ascomycota</taxon>
        <taxon>Pezizomycotina</taxon>
        <taxon>Eurotiomycetes</taxon>
        <taxon>Eurotiomycetidae</taxon>
        <taxon>Eurotiales</taxon>
        <taxon>Trichocomaceae</taxon>
        <taxon>Talaromyces</taxon>
        <taxon>Talaromyces sect. Talaromyces</taxon>
    </lineage>
</organism>
<dbReference type="SUPFAM" id="SSF51679">
    <property type="entry name" value="Bacterial luciferase-like"/>
    <property type="match status" value="1"/>
</dbReference>
<dbReference type="Gene3D" id="3.20.20.30">
    <property type="entry name" value="Luciferase-like domain"/>
    <property type="match status" value="1"/>
</dbReference>
<dbReference type="InterPro" id="IPR011251">
    <property type="entry name" value="Luciferase-like_dom"/>
</dbReference>
<dbReference type="InterPro" id="IPR051260">
    <property type="entry name" value="Diverse_substr_monoxygenases"/>
</dbReference>
<evidence type="ECO:0000259" key="2">
    <source>
        <dbReference type="Pfam" id="PF00296"/>
    </source>
</evidence>
<feature type="domain" description="Luciferase-like" evidence="2">
    <location>
        <begin position="38"/>
        <end position="406"/>
    </location>
</feature>
<sequence>MTEHQESATKKKQWVLNGFTMSTPGHLAPGLWRHPRNRTAEYTSLKYWTDMARILEAGKIHSIFIADVLGPYDVYKGPENIDPGLPGVAQLPMADPFLPIAAMAAVTTNLSFGITASTTYENPFLLARRFATLDHLTNGRVAWNAVTSHLESAARNVGLETQIAHDERYRIADEYLNLTYKLWEGSWRDDAVVKDREKGQYAVPGRVRRINHQGEYFRSAGPLTTEPSRQRTPFIFQAGTSTAGKNFATKHAECMFIPGLDTKGIRKSVDEIRSLAAANGRDPNSIKLITGILVIVDETDAKAHEKYEDYLQYVDLEGAATLFGGWTGTDLSQFSDEEDFRFTGPAAIQSLVNSWTETVPGTEGLKWTKKRVLEEITLGGPHGRAIGSPKTVADILEKWVDETGIDGFNLSYAIAPADFEDIVKWLLPELRARGLFWDEYVADTTRENFLNDGLGPRLRDDHPGSKYKWAGDQK</sequence>
<dbReference type="AlphaFoldDB" id="A0A364L3Y1"/>
<accession>A0A364L3Y1</accession>
<proteinExistence type="inferred from homology"/>